<proteinExistence type="predicted"/>
<evidence type="ECO:0000313" key="2">
    <source>
        <dbReference type="EMBL" id="MQX17190.1"/>
    </source>
</evidence>
<reference evidence="2 3" key="1">
    <citation type="journal article" date="2013" name="Genome Biol.">
        <title>Comparative genomics of the core and accessory genomes of 48 Sinorhizobium strains comprising five genospecies.</title>
        <authorList>
            <person name="Sugawara M."/>
            <person name="Epstein B."/>
            <person name="Badgley B.D."/>
            <person name="Unno T."/>
            <person name="Xu L."/>
            <person name="Reese J."/>
            <person name="Gyaneshwar P."/>
            <person name="Denny R."/>
            <person name="Mudge J."/>
            <person name="Bharti A.K."/>
            <person name="Farmer A.D."/>
            <person name="May G.D."/>
            <person name="Woodward J.E."/>
            <person name="Medigue C."/>
            <person name="Vallenet D."/>
            <person name="Lajus A."/>
            <person name="Rouy Z."/>
            <person name="Martinez-Vaz B."/>
            <person name="Tiffin P."/>
            <person name="Young N.D."/>
            <person name="Sadowsky M.J."/>
        </authorList>
    </citation>
    <scope>NUCLEOTIDE SEQUENCE [LARGE SCALE GENOMIC DNA]</scope>
    <source>
        <strain evidence="2 3">USDA4894</strain>
    </source>
</reference>
<dbReference type="OrthoDB" id="149172at2"/>
<protein>
    <submittedName>
        <fullName evidence="2">Uncharacterized protein</fullName>
    </submittedName>
</protein>
<dbReference type="EMBL" id="WITC01000090">
    <property type="protein sequence ID" value="MQX17190.1"/>
    <property type="molecule type" value="Genomic_DNA"/>
</dbReference>
<organism evidence="2 3">
    <name type="scientific">Sinorhizobium terangae</name>
    <dbReference type="NCBI Taxonomy" id="110322"/>
    <lineage>
        <taxon>Bacteria</taxon>
        <taxon>Pseudomonadati</taxon>
        <taxon>Pseudomonadota</taxon>
        <taxon>Alphaproteobacteria</taxon>
        <taxon>Hyphomicrobiales</taxon>
        <taxon>Rhizobiaceae</taxon>
        <taxon>Sinorhizobium/Ensifer group</taxon>
        <taxon>Sinorhizobium</taxon>
    </lineage>
</organism>
<dbReference type="Proteomes" id="UP000439983">
    <property type="component" value="Unassembled WGS sequence"/>
</dbReference>
<sequence>MPFPRSHRTNLRTDRPTVTVSLSSTESSPRVCHDFAAAAPRILLGLKKAIEHAIEFFGEEHGLVAAAASFDREGRPMYIRETIRILGSLDPPCSRRLTMISA</sequence>
<feature type="region of interest" description="Disordered" evidence="1">
    <location>
        <begin position="1"/>
        <end position="22"/>
    </location>
</feature>
<accession>A0A6N7LIQ5</accession>
<keyword evidence="3" id="KW-1185">Reference proteome</keyword>
<name>A0A6N7LIQ5_SINTE</name>
<evidence type="ECO:0000313" key="3">
    <source>
        <dbReference type="Proteomes" id="UP000439983"/>
    </source>
</evidence>
<evidence type="ECO:0000256" key="1">
    <source>
        <dbReference type="SAM" id="MobiDB-lite"/>
    </source>
</evidence>
<comment type="caution">
    <text evidence="2">The sequence shown here is derived from an EMBL/GenBank/DDBJ whole genome shotgun (WGS) entry which is preliminary data.</text>
</comment>
<feature type="compositionally biased region" description="Basic residues" evidence="1">
    <location>
        <begin position="1"/>
        <end position="10"/>
    </location>
</feature>
<dbReference type="AlphaFoldDB" id="A0A6N7LIQ5"/>
<gene>
    <name evidence="2" type="ORF">GHK62_21215</name>
</gene>